<proteinExistence type="predicted"/>
<dbReference type="Gene3D" id="3.30.420.10">
    <property type="entry name" value="Ribonuclease H-like superfamily/Ribonuclease H"/>
    <property type="match status" value="1"/>
</dbReference>
<evidence type="ECO:0008006" key="3">
    <source>
        <dbReference type="Google" id="ProtNLM"/>
    </source>
</evidence>
<comment type="caution">
    <text evidence="1">The sequence shown here is derived from an EMBL/GenBank/DDBJ whole genome shotgun (WGS) entry which is preliminary data.</text>
</comment>
<protein>
    <recommendedName>
        <fullName evidence="3">Tc1-like transposase DDE domain-containing protein</fullName>
    </recommendedName>
</protein>
<evidence type="ECO:0000313" key="2">
    <source>
        <dbReference type="Proteomes" id="UP001162483"/>
    </source>
</evidence>
<reference evidence="1" key="1">
    <citation type="submission" date="2023-05" db="EMBL/GenBank/DDBJ databases">
        <authorList>
            <person name="Stuckert A."/>
        </authorList>
    </citation>
    <scope>NUCLEOTIDE SEQUENCE</scope>
</reference>
<accession>A0ABN9GCT9</accession>
<name>A0ABN9GCT9_9NEOB</name>
<gene>
    <name evidence="1" type="ORF">SPARVUS_LOCUS13902398</name>
</gene>
<sequence>MERDAVTVWVFTATSPASWQGRFLNHLESRCALFQHDNHPKHTSKATVAFLKKNRVKVIHWSSMSPNQNPIEHLLGF</sequence>
<dbReference type="Proteomes" id="UP001162483">
    <property type="component" value="Unassembled WGS sequence"/>
</dbReference>
<dbReference type="EMBL" id="CATNWA010018403">
    <property type="protein sequence ID" value="CAI9607145.1"/>
    <property type="molecule type" value="Genomic_DNA"/>
</dbReference>
<keyword evidence="2" id="KW-1185">Reference proteome</keyword>
<evidence type="ECO:0000313" key="1">
    <source>
        <dbReference type="EMBL" id="CAI9607145.1"/>
    </source>
</evidence>
<organism evidence="1 2">
    <name type="scientific">Staurois parvus</name>
    <dbReference type="NCBI Taxonomy" id="386267"/>
    <lineage>
        <taxon>Eukaryota</taxon>
        <taxon>Metazoa</taxon>
        <taxon>Chordata</taxon>
        <taxon>Craniata</taxon>
        <taxon>Vertebrata</taxon>
        <taxon>Euteleostomi</taxon>
        <taxon>Amphibia</taxon>
        <taxon>Batrachia</taxon>
        <taxon>Anura</taxon>
        <taxon>Neobatrachia</taxon>
        <taxon>Ranoidea</taxon>
        <taxon>Ranidae</taxon>
        <taxon>Staurois</taxon>
    </lineage>
</organism>
<dbReference type="InterPro" id="IPR036397">
    <property type="entry name" value="RNaseH_sf"/>
</dbReference>